<proteinExistence type="predicted"/>
<dbReference type="SUPFAM" id="SSF81321">
    <property type="entry name" value="Family A G protein-coupled receptor-like"/>
    <property type="match status" value="1"/>
</dbReference>
<evidence type="ECO:0008006" key="3">
    <source>
        <dbReference type="Google" id="ProtNLM"/>
    </source>
</evidence>
<dbReference type="AlphaFoldDB" id="A0A3B5BC60"/>
<accession>A0A3B5BC60</accession>
<reference evidence="2" key="1">
    <citation type="submission" date="2023-09" db="UniProtKB">
        <authorList>
            <consortium name="Ensembl"/>
        </authorList>
    </citation>
    <scope>IDENTIFICATION</scope>
</reference>
<dbReference type="Gene3D" id="1.20.1070.10">
    <property type="entry name" value="Rhodopsin 7-helix transmembrane proteins"/>
    <property type="match status" value="1"/>
</dbReference>
<keyword evidence="1" id="KW-1133">Transmembrane helix</keyword>
<dbReference type="GeneTree" id="ENSGT00970000197574"/>
<keyword evidence="1" id="KW-0812">Transmembrane</keyword>
<dbReference type="GO" id="GO:0004930">
    <property type="term" value="F:G protein-coupled receptor activity"/>
    <property type="evidence" value="ECO:0007669"/>
    <property type="project" value="TreeGrafter"/>
</dbReference>
<dbReference type="PANTHER" id="PTHR46752:SF1">
    <property type="entry name" value="G-PROTEIN COUPLED RECEPTOR 39"/>
    <property type="match status" value="1"/>
</dbReference>
<dbReference type="InterPro" id="IPR052676">
    <property type="entry name" value="Zinc-sensing_GPCR"/>
</dbReference>
<dbReference type="STRING" id="144197.ENSSPAP00000030645"/>
<evidence type="ECO:0000256" key="1">
    <source>
        <dbReference type="SAM" id="Phobius"/>
    </source>
</evidence>
<evidence type="ECO:0000313" key="2">
    <source>
        <dbReference type="Ensembl" id="ENSSPAP00000030645.1"/>
    </source>
</evidence>
<protein>
    <recommendedName>
        <fullName evidence="3">G-protein coupled receptors family 1 profile domain-containing protein</fullName>
    </recommendedName>
</protein>
<keyword evidence="1" id="KW-0472">Membrane</keyword>
<dbReference type="Ensembl" id="ENSSPAT00000031140.1">
    <property type="protein sequence ID" value="ENSSPAP00000030645.1"/>
    <property type="gene ID" value="ENSSPAG00000022994.1"/>
</dbReference>
<organism evidence="2">
    <name type="scientific">Stegastes partitus</name>
    <name type="common">bicolor damselfish</name>
    <dbReference type="NCBI Taxonomy" id="144197"/>
    <lineage>
        <taxon>Eukaryota</taxon>
        <taxon>Metazoa</taxon>
        <taxon>Chordata</taxon>
        <taxon>Craniata</taxon>
        <taxon>Vertebrata</taxon>
        <taxon>Euteleostomi</taxon>
        <taxon>Actinopterygii</taxon>
        <taxon>Neopterygii</taxon>
        <taxon>Teleostei</taxon>
        <taxon>Neoteleostei</taxon>
        <taxon>Acanthomorphata</taxon>
        <taxon>Ovalentaria</taxon>
        <taxon>Pomacentridae</taxon>
        <taxon>Stegastes</taxon>
    </lineage>
</organism>
<feature type="transmembrane region" description="Helical" evidence="1">
    <location>
        <begin position="12"/>
        <end position="35"/>
    </location>
</feature>
<dbReference type="PANTHER" id="PTHR46752">
    <property type="entry name" value="G-PROTEIN COUPLED RECEPTOR 39"/>
    <property type="match status" value="1"/>
</dbReference>
<name>A0A3B5BC60_9TELE</name>
<sequence>MLCGFSVSVPFFLFIFCVSDCSPGLIIGSLTVCWIPNQIRRLMMAALPKSRWTTSYFRSYVTLHPVADSFFYLSSVINPFLYNLSSRQFREVFVQVLRCKLTIEHINKRTLQYSNAASGRSLQPLLLKSLRRNRASRATVAEEKTSPTFTTFLSQSDSGVGSDTQASLSVAEHLSEISQ</sequence>